<gene>
    <name evidence="1" type="ORF">ADIMK_1671</name>
</gene>
<dbReference type="EMBL" id="JMQN01000018">
    <property type="protein sequence ID" value="KEA64425.1"/>
    <property type="molecule type" value="Genomic_DNA"/>
</dbReference>
<name>A0A081G0X0_9GAMM</name>
<proteinExistence type="predicted"/>
<organism evidence="1 2">
    <name type="scientific">Marinobacterium lacunae</name>
    <dbReference type="NCBI Taxonomy" id="1232683"/>
    <lineage>
        <taxon>Bacteria</taxon>
        <taxon>Pseudomonadati</taxon>
        <taxon>Pseudomonadota</taxon>
        <taxon>Gammaproteobacteria</taxon>
        <taxon>Oceanospirillales</taxon>
        <taxon>Oceanospirillaceae</taxon>
        <taxon>Marinobacterium</taxon>
    </lineage>
</organism>
<evidence type="ECO:0000313" key="1">
    <source>
        <dbReference type="EMBL" id="KEA64425.1"/>
    </source>
</evidence>
<reference evidence="1 2" key="1">
    <citation type="submission" date="2014-04" db="EMBL/GenBank/DDBJ databases">
        <title>Marinobacterium kochiensis sp. nov., isolated from sediment sample collected from Kochi backwaters in Kerala, India.</title>
        <authorList>
            <person name="Singh A."/>
            <person name="Pinnaka A.K."/>
        </authorList>
    </citation>
    <scope>NUCLEOTIDE SEQUENCE [LARGE SCALE GENOMIC DNA]</scope>
    <source>
        <strain evidence="1 2">AK27</strain>
    </source>
</reference>
<dbReference type="OrthoDB" id="6089056at2"/>
<dbReference type="AlphaFoldDB" id="A0A081G0X0"/>
<keyword evidence="2" id="KW-1185">Reference proteome</keyword>
<dbReference type="RefSeq" id="WP_036186115.1">
    <property type="nucleotide sequence ID" value="NZ_JMQN01000018.1"/>
</dbReference>
<accession>A0A081G0X0</accession>
<comment type="caution">
    <text evidence="1">The sequence shown here is derived from an EMBL/GenBank/DDBJ whole genome shotgun (WGS) entry which is preliminary data.</text>
</comment>
<evidence type="ECO:0000313" key="2">
    <source>
        <dbReference type="Proteomes" id="UP000028252"/>
    </source>
</evidence>
<dbReference type="STRING" id="1232683.ADIMK_1671"/>
<dbReference type="Proteomes" id="UP000028252">
    <property type="component" value="Unassembled WGS sequence"/>
</dbReference>
<dbReference type="PATRIC" id="fig|1232683.4.peg.1651"/>
<protein>
    <submittedName>
        <fullName evidence="1">Uncharacterized protein</fullName>
    </submittedName>
</protein>
<dbReference type="eggNOG" id="ENOG502ZI19">
    <property type="taxonomic scope" value="Bacteria"/>
</dbReference>
<sequence>MMQHAMILTRIVPERGVDGALLAVSGVTHDGRAVRFEAQAEQRINLTSLEYQRAPLLLLVDRIYEPFSGAISVPGDALLSIVPLPPDHLKELLDRHEGDQLLQAVSLQLP</sequence>